<dbReference type="EMBL" id="FMDM01000002">
    <property type="protein sequence ID" value="SCG40939.1"/>
    <property type="molecule type" value="Genomic_DNA"/>
</dbReference>
<evidence type="ECO:0000313" key="1">
    <source>
        <dbReference type="EMBL" id="SCG40939.1"/>
    </source>
</evidence>
<dbReference type="Proteomes" id="UP000199360">
    <property type="component" value="Unassembled WGS sequence"/>
</dbReference>
<organism evidence="1 2">
    <name type="scientific">Micromonospora humi</name>
    <dbReference type="NCBI Taxonomy" id="745366"/>
    <lineage>
        <taxon>Bacteria</taxon>
        <taxon>Bacillati</taxon>
        <taxon>Actinomycetota</taxon>
        <taxon>Actinomycetes</taxon>
        <taxon>Micromonosporales</taxon>
        <taxon>Micromonosporaceae</taxon>
        <taxon>Micromonospora</taxon>
    </lineage>
</organism>
<proteinExistence type="predicted"/>
<accession>A0A1C5H4F7</accession>
<dbReference type="AlphaFoldDB" id="A0A1C5H4F7"/>
<protein>
    <submittedName>
        <fullName evidence="1">Uncharacterized protein</fullName>
    </submittedName>
</protein>
<name>A0A1C5H4F7_9ACTN</name>
<keyword evidence="2" id="KW-1185">Reference proteome</keyword>
<dbReference type="STRING" id="745366.GA0070213_102281"/>
<evidence type="ECO:0000313" key="2">
    <source>
        <dbReference type="Proteomes" id="UP000199360"/>
    </source>
</evidence>
<sequence>MTWRRAASAAVALVVIVAAVGGWRWWHQHPPYGPEALHLRSSLEFVTYDEAQAALGSAYQAPVASGGDQLVLGRVSWQTPPVPMDAGYFALFLIDKRTDLKPPVFAVSAPQESISTGSAGVENGISDRYPWLRGAGDVQVGEHEWRNGGSRLAIGDAGASPVTFVALFPRLESNRQEFPIATAPVTLPDLLLALAYLGPDHQVYWARRLQG</sequence>
<reference evidence="2" key="1">
    <citation type="submission" date="2016-06" db="EMBL/GenBank/DDBJ databases">
        <authorList>
            <person name="Varghese N."/>
            <person name="Submissions Spin"/>
        </authorList>
    </citation>
    <scope>NUCLEOTIDE SEQUENCE [LARGE SCALE GENOMIC DNA]</scope>
    <source>
        <strain evidence="2">DSM 45647</strain>
    </source>
</reference>
<gene>
    <name evidence="1" type="ORF">GA0070213_102281</name>
</gene>